<sequence>MTTVLQIPTPHGHTVNITAADTYLPYTWTCTGGHTSRHGYASLPFARRDAQTHADTCQPTPSDPASRVGNPPTA</sequence>
<evidence type="ECO:0000313" key="2">
    <source>
        <dbReference type="EMBL" id="OOQ47301.1"/>
    </source>
</evidence>
<dbReference type="AlphaFoldDB" id="A0AAE6YDD3"/>
<dbReference type="Proteomes" id="UP000190306">
    <property type="component" value="Chromosome"/>
</dbReference>
<gene>
    <name evidence="2" type="ORF">AFM16_31670</name>
    <name evidence="3" type="ORF">HCX60_32225</name>
</gene>
<name>A0AAE6YDD3_STRAT</name>
<evidence type="ECO:0000256" key="1">
    <source>
        <dbReference type="SAM" id="MobiDB-lite"/>
    </source>
</evidence>
<dbReference type="EMBL" id="LHQL01000014">
    <property type="protein sequence ID" value="OOQ47301.1"/>
    <property type="molecule type" value="Genomic_DNA"/>
</dbReference>
<protein>
    <submittedName>
        <fullName evidence="3">Uncharacterized protein</fullName>
    </submittedName>
</protein>
<dbReference type="EMBL" id="CP050692">
    <property type="protein sequence ID" value="QIT47623.1"/>
    <property type="molecule type" value="Genomic_DNA"/>
</dbReference>
<reference evidence="3 5" key="2">
    <citation type="submission" date="2020-03" db="EMBL/GenBank/DDBJ databases">
        <title>Is there a link between lipid content and antibiotic production in Streptomyces?</title>
        <authorList>
            <person name="David M."/>
            <person name="Lejeune C."/>
            <person name="Abreu S."/>
            <person name="Thibessard A."/>
            <person name="Leblond P."/>
            <person name="Chaminade P."/>
            <person name="Virolle M.-J."/>
        </authorList>
    </citation>
    <scope>NUCLEOTIDE SEQUENCE [LARGE SCALE GENOMIC DNA]</scope>
    <source>
        <strain evidence="3 5">DSM 41481</strain>
    </source>
</reference>
<reference evidence="2 4" key="1">
    <citation type="submission" date="2015-07" db="EMBL/GenBank/DDBJ databases">
        <title>Draft Genome Sequence of Streptomyces antibioticus, IMRU 3720 reveals insights in the evolution of actinomycin biosynthetic gene clusters in Streptomyces.</title>
        <authorList>
            <person name="Crnovcic I."/>
            <person name="Ruckert C."/>
            <person name="Kalinowksi J."/>
            <person name="Keller U."/>
        </authorList>
    </citation>
    <scope>NUCLEOTIDE SEQUENCE [LARGE SCALE GENOMIC DNA]</scope>
    <source>
        <strain evidence="2 4">DSM 41481</strain>
    </source>
</reference>
<feature type="region of interest" description="Disordered" evidence="1">
    <location>
        <begin position="50"/>
        <end position="74"/>
    </location>
</feature>
<evidence type="ECO:0000313" key="4">
    <source>
        <dbReference type="Proteomes" id="UP000190306"/>
    </source>
</evidence>
<dbReference type="Proteomes" id="UP000502504">
    <property type="component" value="Chromosome"/>
</dbReference>
<dbReference type="RefSeq" id="WP_078635980.1">
    <property type="nucleotide sequence ID" value="NZ_CM007717.1"/>
</dbReference>
<evidence type="ECO:0000313" key="3">
    <source>
        <dbReference type="EMBL" id="QIT47623.1"/>
    </source>
</evidence>
<evidence type="ECO:0000313" key="5">
    <source>
        <dbReference type="Proteomes" id="UP000502504"/>
    </source>
</evidence>
<proteinExistence type="predicted"/>
<organism evidence="3 5">
    <name type="scientific">Streptomyces antibioticus</name>
    <dbReference type="NCBI Taxonomy" id="1890"/>
    <lineage>
        <taxon>Bacteria</taxon>
        <taxon>Bacillati</taxon>
        <taxon>Actinomycetota</taxon>
        <taxon>Actinomycetes</taxon>
        <taxon>Kitasatosporales</taxon>
        <taxon>Streptomycetaceae</taxon>
        <taxon>Streptomyces</taxon>
    </lineage>
</organism>
<accession>A0AAE6YDD3</accession>
<keyword evidence="4" id="KW-1185">Reference proteome</keyword>